<reference evidence="1" key="1">
    <citation type="submission" date="2017-01" db="EMBL/GenBank/DDBJ databases">
        <authorList>
            <person name="Assis F.L."/>
            <person name="Abrahao J.S."/>
            <person name="Silva L."/>
            <person name="Khalil J.B."/>
            <person name="Rodrigues R."/>
            <person name="Silva L.S."/>
            <person name="Arantes T."/>
            <person name="Boratto P."/>
            <person name="Andrade M."/>
            <person name="Kroon E.G."/>
            <person name="Ribeiro B."/>
            <person name="Bergier I."/>
            <person name="Seligmann H."/>
            <person name="Ghigo E."/>
            <person name="Colson P."/>
            <person name="Levasseur A."/>
            <person name="Raoult D."/>
            <person name="Scola B.L."/>
        </authorList>
    </citation>
    <scope>NUCLEOTIDE SEQUENCE</scope>
    <source>
        <strain evidence="1">Soda lake</strain>
    </source>
</reference>
<name>A0A6N1P3U8_9VIRU</name>
<accession>A0A6N1P3U8</accession>
<proteinExistence type="predicted"/>
<organism evidence="1">
    <name type="scientific">Tupanvirus soda lake</name>
    <dbReference type="NCBI Taxonomy" id="2126985"/>
    <lineage>
        <taxon>Viruses</taxon>
        <taxon>Varidnaviria</taxon>
        <taxon>Bamfordvirae</taxon>
        <taxon>Nucleocytoviricota</taxon>
        <taxon>Megaviricetes</taxon>
        <taxon>Imitervirales</taxon>
        <taxon>Mimiviridae</taxon>
        <taxon>Megamimivirinae</taxon>
        <taxon>Tupanvirus</taxon>
        <taxon>Tupanvirus salinum</taxon>
    </lineage>
</organism>
<dbReference type="KEGG" id="vg:80519068"/>
<dbReference type="GeneID" id="80519068"/>
<protein>
    <submittedName>
        <fullName evidence="1">Putative orfan</fullName>
    </submittedName>
</protein>
<dbReference type="RefSeq" id="YP_010782304.1">
    <property type="nucleotide sequence ID" value="NC_075039.1"/>
</dbReference>
<dbReference type="EMBL" id="KY523104">
    <property type="protein sequence ID" value="QKU35631.1"/>
    <property type="molecule type" value="Genomic_DNA"/>
</dbReference>
<evidence type="ECO:0000313" key="1">
    <source>
        <dbReference type="EMBL" id="QKU35631.1"/>
    </source>
</evidence>
<reference evidence="1" key="2">
    <citation type="journal article" date="2018" name="Nat. Commun.">
        <title>Tailed giant Tupanvirus possesses the most complete translational apparatus of the known virosphere.</title>
        <authorList>
            <person name="Abrahao J."/>
            <person name="Silva L."/>
            <person name="Silva L.S."/>
            <person name="Khalil J.Y.B."/>
            <person name="Rodrigues R."/>
            <person name="Arantes T."/>
            <person name="Assis F."/>
            <person name="Boratto P."/>
            <person name="Andrade M."/>
            <person name="Kroon E.G."/>
            <person name="Ribeiro B."/>
            <person name="Bergier I."/>
            <person name="Seligmann H."/>
            <person name="Ghigo E."/>
            <person name="Colson P."/>
            <person name="Levasseur A."/>
            <person name="Kroemer G."/>
            <person name="Raoult D."/>
            <person name="La Scola B."/>
        </authorList>
    </citation>
    <scope>NUCLEOTIDE SEQUENCE [LARGE SCALE GENOMIC DNA]</scope>
    <source>
        <strain evidence="1">Soda lake</strain>
    </source>
</reference>
<sequence length="241" mass="28646">MEKSIEMISDRKWFYDSTVDIIVSYFVKYKLNSACLAQSFFLYDILKKYNILSKIIKGFVVIPEKKIYYGHFWIETWDNIILDPGTKTFNKLFITTYKRKIVKKISKNIKRKYVNIDMQDFEKIRSESLNMALNGNFWNDVQDKRPENYVLLLLIYKNITDKIDDVISKLVTSSITNFITTCEGSQQIKYLNKISEHQIPNEQLNVLKKHLKGDEIHISYHVFAFENNPNIQIVIQHRIRL</sequence>